<dbReference type="AlphaFoldDB" id="A0A6N2MPV6"/>
<proteinExistence type="predicted"/>
<accession>A0A6N2MPV6</accession>
<sequence>MDWEYFLAIQRPLPCHIIPRSTLRGWIITLMVQGEPRMSPRILIDLTIQAMKEQDQSRRTSIMSIGDTATLRRCGCQNVSGDTVTLAHTPQPKPLLIRQKPAKHTERDRQTGPSKALNLTIEPTNRERRTLNFGRIQKLVREVYLRDDIYCGALFCKSCEDKSKARSTILVLDTNVVLNQIDLLENPAIEDVVLLSVVLQETMAGESPNDRNDRAIRVAARWYQSHLGEAVKIDTETHDPLDIGMLPKQKVCIRFEKQTKWLRSLCQCSVAEKNSRVFTIETYQQYKWSLLNE</sequence>
<dbReference type="InterPro" id="IPR002716">
    <property type="entry name" value="PIN_dom"/>
</dbReference>
<reference evidence="2" key="1">
    <citation type="submission" date="2019-03" db="EMBL/GenBank/DDBJ databases">
        <authorList>
            <person name="Mank J."/>
            <person name="Almeida P."/>
        </authorList>
    </citation>
    <scope>NUCLEOTIDE SEQUENCE</scope>
    <source>
        <strain evidence="2">78183</strain>
    </source>
</reference>
<evidence type="ECO:0000313" key="2">
    <source>
        <dbReference type="EMBL" id="VFU55047.1"/>
    </source>
</evidence>
<organism evidence="2">
    <name type="scientific">Salix viminalis</name>
    <name type="common">Common osier</name>
    <name type="synonym">Basket willow</name>
    <dbReference type="NCBI Taxonomy" id="40686"/>
    <lineage>
        <taxon>Eukaryota</taxon>
        <taxon>Viridiplantae</taxon>
        <taxon>Streptophyta</taxon>
        <taxon>Embryophyta</taxon>
        <taxon>Tracheophyta</taxon>
        <taxon>Spermatophyta</taxon>
        <taxon>Magnoliopsida</taxon>
        <taxon>eudicotyledons</taxon>
        <taxon>Gunneridae</taxon>
        <taxon>Pentapetalae</taxon>
        <taxon>rosids</taxon>
        <taxon>fabids</taxon>
        <taxon>Malpighiales</taxon>
        <taxon>Salicaceae</taxon>
        <taxon>Saliceae</taxon>
        <taxon>Salix</taxon>
    </lineage>
</organism>
<feature type="domain" description="PIN" evidence="1">
    <location>
        <begin position="170"/>
        <end position="229"/>
    </location>
</feature>
<evidence type="ECO:0000259" key="1">
    <source>
        <dbReference type="Pfam" id="PF13638"/>
    </source>
</evidence>
<name>A0A6N2MPV6_SALVM</name>
<protein>
    <recommendedName>
        <fullName evidence="1">PIN domain-containing protein</fullName>
    </recommendedName>
</protein>
<gene>
    <name evidence="2" type="ORF">SVIM_LOCUS389060</name>
</gene>
<dbReference type="Gene3D" id="3.40.50.1010">
    <property type="entry name" value="5'-nuclease"/>
    <property type="match status" value="2"/>
</dbReference>
<dbReference type="EMBL" id="CAADRP010001869">
    <property type="protein sequence ID" value="VFU55047.1"/>
    <property type="molecule type" value="Genomic_DNA"/>
</dbReference>
<dbReference type="Pfam" id="PF13638">
    <property type="entry name" value="PIN_4"/>
    <property type="match status" value="1"/>
</dbReference>